<reference evidence="6" key="1">
    <citation type="submission" date="2021-01" db="EMBL/GenBank/DDBJ databases">
        <title>Whole genome shotgun sequence of Virgisporangium aurantiacum NBRC 16421.</title>
        <authorList>
            <person name="Komaki H."/>
            <person name="Tamura T."/>
        </authorList>
    </citation>
    <scope>NUCLEOTIDE SEQUENCE</scope>
    <source>
        <strain evidence="6">NBRC 16421</strain>
    </source>
</reference>
<keyword evidence="7" id="KW-1185">Reference proteome</keyword>
<keyword evidence="2 4" id="KW-0547">Nucleotide-binding</keyword>
<dbReference type="RefSeq" id="WP_203996276.1">
    <property type="nucleotide sequence ID" value="NZ_BOPG01000029.1"/>
</dbReference>
<dbReference type="GO" id="GO:0016874">
    <property type="term" value="F:ligase activity"/>
    <property type="evidence" value="ECO:0007669"/>
    <property type="project" value="UniProtKB-KW"/>
</dbReference>
<proteinExistence type="predicted"/>
<dbReference type="InterPro" id="IPR011761">
    <property type="entry name" value="ATP-grasp"/>
</dbReference>
<name>A0A8J3Z6A2_9ACTN</name>
<comment type="caution">
    <text evidence="6">The sequence shown here is derived from an EMBL/GenBank/DDBJ whole genome shotgun (WGS) entry which is preliminary data.</text>
</comment>
<dbReference type="Gene3D" id="3.30.470.20">
    <property type="entry name" value="ATP-grasp fold, B domain"/>
    <property type="match status" value="1"/>
</dbReference>
<evidence type="ECO:0000256" key="2">
    <source>
        <dbReference type="ARBA" id="ARBA00022741"/>
    </source>
</evidence>
<evidence type="ECO:0000259" key="5">
    <source>
        <dbReference type="PROSITE" id="PS50975"/>
    </source>
</evidence>
<gene>
    <name evidence="6" type="ORF">Vau01_046690</name>
</gene>
<dbReference type="InterPro" id="IPR052032">
    <property type="entry name" value="ATP-dep_AA_Ligase"/>
</dbReference>
<evidence type="ECO:0000256" key="3">
    <source>
        <dbReference type="ARBA" id="ARBA00022840"/>
    </source>
</evidence>
<dbReference type="AlphaFoldDB" id="A0A8J3Z6A2"/>
<keyword evidence="1" id="KW-0436">Ligase</keyword>
<evidence type="ECO:0000313" key="6">
    <source>
        <dbReference type="EMBL" id="GIJ57153.1"/>
    </source>
</evidence>
<dbReference type="EMBL" id="BOPG01000029">
    <property type="protein sequence ID" value="GIJ57153.1"/>
    <property type="molecule type" value="Genomic_DNA"/>
</dbReference>
<evidence type="ECO:0000256" key="1">
    <source>
        <dbReference type="ARBA" id="ARBA00022598"/>
    </source>
</evidence>
<feature type="domain" description="ATP-grasp" evidence="5">
    <location>
        <begin position="113"/>
        <end position="316"/>
    </location>
</feature>
<dbReference type="PANTHER" id="PTHR43585:SF2">
    <property type="entry name" value="ATP-GRASP ENZYME FSQD"/>
    <property type="match status" value="1"/>
</dbReference>
<accession>A0A8J3Z6A2</accession>
<dbReference type="PANTHER" id="PTHR43585">
    <property type="entry name" value="FUMIPYRROLE BIOSYNTHESIS PROTEIN C"/>
    <property type="match status" value="1"/>
</dbReference>
<dbReference type="Gene3D" id="3.40.50.20">
    <property type="match status" value="1"/>
</dbReference>
<dbReference type="Proteomes" id="UP000612585">
    <property type="component" value="Unassembled WGS sequence"/>
</dbReference>
<dbReference type="Pfam" id="PF13535">
    <property type="entry name" value="ATP-grasp_4"/>
    <property type="match status" value="1"/>
</dbReference>
<dbReference type="SUPFAM" id="SSF56059">
    <property type="entry name" value="Glutathione synthetase ATP-binding domain-like"/>
    <property type="match status" value="1"/>
</dbReference>
<evidence type="ECO:0000256" key="4">
    <source>
        <dbReference type="PROSITE-ProRule" id="PRU00409"/>
    </source>
</evidence>
<dbReference type="GO" id="GO:0005524">
    <property type="term" value="F:ATP binding"/>
    <property type="evidence" value="ECO:0007669"/>
    <property type="project" value="UniProtKB-UniRule"/>
</dbReference>
<organism evidence="6 7">
    <name type="scientific">Virgisporangium aurantiacum</name>
    <dbReference type="NCBI Taxonomy" id="175570"/>
    <lineage>
        <taxon>Bacteria</taxon>
        <taxon>Bacillati</taxon>
        <taxon>Actinomycetota</taxon>
        <taxon>Actinomycetes</taxon>
        <taxon>Micromonosporales</taxon>
        <taxon>Micromonosporaceae</taxon>
        <taxon>Virgisporangium</taxon>
    </lineage>
</organism>
<dbReference type="PROSITE" id="PS50975">
    <property type="entry name" value="ATP_GRASP"/>
    <property type="match status" value="1"/>
</dbReference>
<evidence type="ECO:0000313" key="7">
    <source>
        <dbReference type="Proteomes" id="UP000612585"/>
    </source>
</evidence>
<dbReference type="GO" id="GO:0046872">
    <property type="term" value="F:metal ion binding"/>
    <property type="evidence" value="ECO:0007669"/>
    <property type="project" value="InterPro"/>
</dbReference>
<protein>
    <recommendedName>
        <fullName evidence="5">ATP-grasp domain-containing protein</fullName>
    </recommendedName>
</protein>
<sequence>MATIVFMGTRRVPLEVHSALLAAHDLGYRVALVAPAPPRFCADLLSDVEVVDVFDRPAALKAAVALAARTGAEGVVSWTDIGVELAAALAGTCGFPGPPVEAAHRARNKHSMRAALRHRPDLIPRFRRVRSHADLVAARAEIGVPGVLKPAGGSGSRSIFQVGAGTDLAALFAQAVSTTGVDVAPLFGDYPGEFVYEERLGGTEHSVEGFVHDGTVHVAGITDKWVSEPYFIEVEQVHPTRLPADVQDRAHELTRATVAAIGLDHCAFHLELRALPDGSVKLLEIAARPGGGYITSHLIPMSTGIAFHHDLIRIATGAAPELARGADRFAGSRQVVSPVAGRFEGLDGLPDVLNLWGLEHVVLEREIGGRITLPPGDVLSAVVASAIVRSVSYDDVRDTLRRAVDLSRPRVV</sequence>
<keyword evidence="3 4" id="KW-0067">ATP-binding</keyword>